<dbReference type="RefSeq" id="WP_281042606.1">
    <property type="nucleotide sequence ID" value="NZ_JARYGZ010000001.1"/>
</dbReference>
<dbReference type="Gene3D" id="3.40.630.10">
    <property type="entry name" value="Zn peptidases"/>
    <property type="match status" value="1"/>
</dbReference>
<keyword evidence="3" id="KW-0645">Protease</keyword>
<dbReference type="EMBL" id="JARYGZ010000001">
    <property type="protein sequence ID" value="MDH7637246.1"/>
    <property type="molecule type" value="Genomic_DNA"/>
</dbReference>
<dbReference type="CDD" id="cd00063">
    <property type="entry name" value="FN3"/>
    <property type="match status" value="1"/>
</dbReference>
<organism evidence="6 7">
    <name type="scientific">Sphingomonas oryzagri</name>
    <dbReference type="NCBI Taxonomy" id="3042314"/>
    <lineage>
        <taxon>Bacteria</taxon>
        <taxon>Pseudomonadati</taxon>
        <taxon>Pseudomonadota</taxon>
        <taxon>Alphaproteobacteria</taxon>
        <taxon>Sphingomonadales</taxon>
        <taxon>Sphingomonadaceae</taxon>
        <taxon>Sphingomonas</taxon>
    </lineage>
</organism>
<dbReference type="InterPro" id="IPR007484">
    <property type="entry name" value="Peptidase_M28"/>
</dbReference>
<dbReference type="PANTHER" id="PTHR12147:SF26">
    <property type="entry name" value="PEPTIDASE M28 DOMAIN-CONTAINING PROTEIN"/>
    <property type="match status" value="1"/>
</dbReference>
<keyword evidence="7" id="KW-1185">Reference proteome</keyword>
<name>A0ABT6MWB7_9SPHN</name>
<dbReference type="InterPro" id="IPR045175">
    <property type="entry name" value="M28_fam"/>
</dbReference>
<feature type="domain" description="Peptidase M28" evidence="5">
    <location>
        <begin position="95"/>
        <end position="331"/>
    </location>
</feature>
<protein>
    <submittedName>
        <fullName evidence="6">M28 family metallopeptidase</fullName>
    </submittedName>
</protein>
<dbReference type="InterPro" id="IPR013783">
    <property type="entry name" value="Ig-like_fold"/>
</dbReference>
<reference evidence="6" key="1">
    <citation type="submission" date="2023-04" db="EMBL/GenBank/DDBJ databases">
        <title>Sphingomonas sp. MAHUQ-71 isolated from rice field.</title>
        <authorList>
            <person name="Huq M.A."/>
        </authorList>
    </citation>
    <scope>NUCLEOTIDE SEQUENCE</scope>
    <source>
        <strain evidence="6">MAHUQ-71</strain>
    </source>
</reference>
<proteinExistence type="predicted"/>
<evidence type="ECO:0000313" key="6">
    <source>
        <dbReference type="EMBL" id="MDH7637246.1"/>
    </source>
</evidence>
<dbReference type="Proteomes" id="UP001160625">
    <property type="component" value="Unassembled WGS sequence"/>
</dbReference>
<dbReference type="InterPro" id="IPR036116">
    <property type="entry name" value="FN3_sf"/>
</dbReference>
<feature type="signal peptide" evidence="4">
    <location>
        <begin position="1"/>
        <end position="22"/>
    </location>
</feature>
<dbReference type="SUPFAM" id="SSF49265">
    <property type="entry name" value="Fibronectin type III"/>
    <property type="match status" value="1"/>
</dbReference>
<evidence type="ECO:0000256" key="4">
    <source>
        <dbReference type="SAM" id="SignalP"/>
    </source>
</evidence>
<evidence type="ECO:0000313" key="7">
    <source>
        <dbReference type="Proteomes" id="UP001160625"/>
    </source>
</evidence>
<comment type="subcellular location">
    <subcellularLocation>
        <location evidence="1">Secreted</location>
    </subcellularLocation>
</comment>
<evidence type="ECO:0000256" key="2">
    <source>
        <dbReference type="ARBA" id="ARBA00022525"/>
    </source>
</evidence>
<dbReference type="Gene3D" id="2.60.40.10">
    <property type="entry name" value="Immunoglobulins"/>
    <property type="match status" value="1"/>
</dbReference>
<comment type="caution">
    <text evidence="6">The sequence shown here is derived from an EMBL/GenBank/DDBJ whole genome shotgun (WGS) entry which is preliminary data.</text>
</comment>
<keyword evidence="4" id="KW-0732">Signal</keyword>
<dbReference type="InterPro" id="IPR003961">
    <property type="entry name" value="FN3_dom"/>
</dbReference>
<dbReference type="Pfam" id="PF04389">
    <property type="entry name" value="Peptidase_M28"/>
    <property type="match status" value="1"/>
</dbReference>
<evidence type="ECO:0000259" key="5">
    <source>
        <dbReference type="Pfam" id="PF04389"/>
    </source>
</evidence>
<gene>
    <name evidence="6" type="ORF">QGN17_00755</name>
</gene>
<keyword evidence="3" id="KW-0482">Metalloprotease</keyword>
<evidence type="ECO:0000256" key="3">
    <source>
        <dbReference type="ARBA" id="ARBA00023049"/>
    </source>
</evidence>
<keyword evidence="3" id="KW-0378">Hydrolase</keyword>
<accession>A0ABT6MWB7</accession>
<dbReference type="SUPFAM" id="SSF53187">
    <property type="entry name" value="Zn-dependent exopeptidases"/>
    <property type="match status" value="1"/>
</dbReference>
<evidence type="ECO:0000256" key="1">
    <source>
        <dbReference type="ARBA" id="ARBA00004613"/>
    </source>
</evidence>
<keyword evidence="2" id="KW-0964">Secreted</keyword>
<dbReference type="PANTHER" id="PTHR12147">
    <property type="entry name" value="METALLOPEPTIDASE M28 FAMILY MEMBER"/>
    <property type="match status" value="1"/>
</dbReference>
<sequence length="437" mass="46214">MRQPLLALLLVAAAPAPAPSPAALHATIAKLVGFGTRHTLSTTTDAARGIGAARRWVAGRFADIGQTCGDCLTVETIGTTMSGPRAPDGVRVEDVIAIQKGSSDPDRVIIVQGHIDSRVNDVMDATTDAPGANDDASGVALVMEAARLLSREKFPATIVYATLSGEEQGLWGGKLLADTAKARGWKVAAVLNNDIVGNTHGIGGEHVDDRVRVFSEGIEAAADATGVKRQRAIGGEDDSPSRALAKAIVRIADTDKAIGLDVIAVRRPDRFQRGGDHIPFLEAGYPAVRFSEATEDYDRQHQTVRTENGHRYGDTIEFVDFPYLARVTALNVAAIRELASAPAAPADVSITGALSDDTHVRWQPVAGATGYRVRWRRADGFAWTDQRDVPASATSLDLAHVNIDDHFFGVSALGQTGAESLVTFAGVAPRPAPGSRQ</sequence>
<feature type="chain" id="PRO_5046312730" evidence="4">
    <location>
        <begin position="23"/>
        <end position="437"/>
    </location>
</feature>